<comment type="caution">
    <text evidence="1">The sequence shown here is derived from an EMBL/GenBank/DDBJ whole genome shotgun (WGS) entry which is preliminary data.</text>
</comment>
<sequence length="108" mass="11449">MSVRRHSIPAIGTFFIAILFSAAVTITGVAADAAEFAFITTTDYSTGSSSVIWLDPGHTTDIGVASVHSDAVARWYGGLVYVINRAGADNIQILDPEDDFSTLSQHST</sequence>
<dbReference type="EMBL" id="BARS01051725">
    <property type="protein sequence ID" value="GAG48156.1"/>
    <property type="molecule type" value="Genomic_DNA"/>
</dbReference>
<protein>
    <recommendedName>
        <fullName evidence="2">DUF4394 domain-containing protein</fullName>
    </recommendedName>
</protein>
<reference evidence="1" key="1">
    <citation type="journal article" date="2014" name="Front. Microbiol.">
        <title>High frequency of phylogenetically diverse reductive dehalogenase-homologous genes in deep subseafloor sedimentary metagenomes.</title>
        <authorList>
            <person name="Kawai M."/>
            <person name="Futagami T."/>
            <person name="Toyoda A."/>
            <person name="Takaki Y."/>
            <person name="Nishi S."/>
            <person name="Hori S."/>
            <person name="Arai W."/>
            <person name="Tsubouchi T."/>
            <person name="Morono Y."/>
            <person name="Uchiyama I."/>
            <person name="Ito T."/>
            <person name="Fujiyama A."/>
            <person name="Inagaki F."/>
            <person name="Takami H."/>
        </authorList>
    </citation>
    <scope>NUCLEOTIDE SEQUENCE</scope>
    <source>
        <strain evidence="1">Expedition CK06-06</strain>
    </source>
</reference>
<accession>X0ZIK9</accession>
<gene>
    <name evidence="1" type="ORF">S01H1_76991</name>
</gene>
<evidence type="ECO:0000313" key="1">
    <source>
        <dbReference type="EMBL" id="GAG48156.1"/>
    </source>
</evidence>
<proteinExistence type="predicted"/>
<organism evidence="1">
    <name type="scientific">marine sediment metagenome</name>
    <dbReference type="NCBI Taxonomy" id="412755"/>
    <lineage>
        <taxon>unclassified sequences</taxon>
        <taxon>metagenomes</taxon>
        <taxon>ecological metagenomes</taxon>
    </lineage>
</organism>
<name>X0ZIK9_9ZZZZ</name>
<evidence type="ECO:0008006" key="2">
    <source>
        <dbReference type="Google" id="ProtNLM"/>
    </source>
</evidence>
<dbReference type="AlphaFoldDB" id="X0ZIK9"/>
<feature type="non-terminal residue" evidence="1">
    <location>
        <position position="108"/>
    </location>
</feature>